<feature type="compositionally biased region" description="Basic and acidic residues" evidence="1">
    <location>
        <begin position="1"/>
        <end position="15"/>
    </location>
</feature>
<dbReference type="OrthoDB" id="9948704at2"/>
<evidence type="ECO:0000313" key="3">
    <source>
        <dbReference type="Proteomes" id="UP000198825"/>
    </source>
</evidence>
<feature type="region of interest" description="Disordered" evidence="1">
    <location>
        <begin position="1"/>
        <end position="62"/>
    </location>
</feature>
<sequence>MTNPDPREGLDHDHPGGLIEGGQADVPGVQDRGPADADEEAETGAQSTTGGTAEAAPPADEE</sequence>
<dbReference type="RefSeq" id="WP_091073188.1">
    <property type="nucleotide sequence ID" value="NZ_LT629799.1"/>
</dbReference>
<protein>
    <submittedName>
        <fullName evidence="2">Uncharacterized protein</fullName>
    </submittedName>
</protein>
<proteinExistence type="predicted"/>
<evidence type="ECO:0000313" key="2">
    <source>
        <dbReference type="EMBL" id="SDU82924.1"/>
    </source>
</evidence>
<organism evidence="2 3">
    <name type="scientific">Microlunatus sagamiharensis</name>
    <dbReference type="NCBI Taxonomy" id="546874"/>
    <lineage>
        <taxon>Bacteria</taxon>
        <taxon>Bacillati</taxon>
        <taxon>Actinomycetota</taxon>
        <taxon>Actinomycetes</taxon>
        <taxon>Propionibacteriales</taxon>
        <taxon>Propionibacteriaceae</taxon>
        <taxon>Microlunatus</taxon>
    </lineage>
</organism>
<accession>A0A1H2LPZ3</accession>
<dbReference type="STRING" id="546874.SAMN04488544_0602"/>
<dbReference type="AlphaFoldDB" id="A0A1H2LPZ3"/>
<evidence type="ECO:0000256" key="1">
    <source>
        <dbReference type="SAM" id="MobiDB-lite"/>
    </source>
</evidence>
<feature type="compositionally biased region" description="Low complexity" evidence="1">
    <location>
        <begin position="48"/>
        <end position="62"/>
    </location>
</feature>
<reference evidence="3" key="1">
    <citation type="submission" date="2016-10" db="EMBL/GenBank/DDBJ databases">
        <authorList>
            <person name="Varghese N."/>
            <person name="Submissions S."/>
        </authorList>
    </citation>
    <scope>NUCLEOTIDE SEQUENCE [LARGE SCALE GENOMIC DNA]</scope>
    <source>
        <strain evidence="3">DSM 21743</strain>
    </source>
</reference>
<keyword evidence="3" id="KW-1185">Reference proteome</keyword>
<gene>
    <name evidence="2" type="ORF">SAMN04488544_0602</name>
</gene>
<dbReference type="EMBL" id="LT629799">
    <property type="protein sequence ID" value="SDU82924.1"/>
    <property type="molecule type" value="Genomic_DNA"/>
</dbReference>
<name>A0A1H2LPZ3_9ACTN</name>
<dbReference type="Proteomes" id="UP000198825">
    <property type="component" value="Chromosome I"/>
</dbReference>